<feature type="domain" description="Plastocyanin-like" evidence="7">
    <location>
        <begin position="98"/>
        <end position="207"/>
    </location>
</feature>
<dbReference type="Gene3D" id="2.60.40.420">
    <property type="entry name" value="Cupredoxins - blue copper proteins"/>
    <property type="match status" value="3"/>
</dbReference>
<dbReference type="SMR" id="A0A067QSI3"/>
<dbReference type="Pfam" id="PF00394">
    <property type="entry name" value="Cu-oxidase"/>
    <property type="match status" value="1"/>
</dbReference>
<dbReference type="FunFam" id="2.60.40.420:FF:000031">
    <property type="entry name" value="Laccase-2 isoform A"/>
    <property type="match status" value="1"/>
</dbReference>
<dbReference type="OMA" id="SFWIRAI"/>
<dbReference type="InParanoid" id="A0A067QSI3"/>
<reference evidence="8 9" key="1">
    <citation type="journal article" date="2014" name="Nat. Commun.">
        <title>Molecular traces of alternative social organization in a termite genome.</title>
        <authorList>
            <person name="Terrapon N."/>
            <person name="Li C."/>
            <person name="Robertson H.M."/>
            <person name="Ji L."/>
            <person name="Meng X."/>
            <person name="Booth W."/>
            <person name="Chen Z."/>
            <person name="Childers C.P."/>
            <person name="Glastad K.M."/>
            <person name="Gokhale K."/>
            <person name="Gowin J."/>
            <person name="Gronenberg W."/>
            <person name="Hermansen R.A."/>
            <person name="Hu H."/>
            <person name="Hunt B.G."/>
            <person name="Huylmans A.K."/>
            <person name="Khalil S.M."/>
            <person name="Mitchell R.D."/>
            <person name="Munoz-Torres M.C."/>
            <person name="Mustard J.A."/>
            <person name="Pan H."/>
            <person name="Reese J.T."/>
            <person name="Scharf M.E."/>
            <person name="Sun F."/>
            <person name="Vogel H."/>
            <person name="Xiao J."/>
            <person name="Yang W."/>
            <person name="Yang Z."/>
            <person name="Yang Z."/>
            <person name="Zhou J."/>
            <person name="Zhu J."/>
            <person name="Brent C.S."/>
            <person name="Elsik C.G."/>
            <person name="Goodisman M.A."/>
            <person name="Liberles D.A."/>
            <person name="Roe R.M."/>
            <person name="Vargo E.L."/>
            <person name="Vilcinskas A."/>
            <person name="Wang J."/>
            <person name="Bornberg-Bauer E."/>
            <person name="Korb J."/>
            <person name="Zhang G."/>
            <person name="Liebig J."/>
        </authorList>
    </citation>
    <scope>NUCLEOTIDE SEQUENCE [LARGE SCALE GENOMIC DNA]</scope>
    <source>
        <tissue evidence="8">Whole organism</tissue>
    </source>
</reference>
<keyword evidence="4" id="KW-1133">Transmembrane helix</keyword>
<dbReference type="FunFam" id="2.60.40.420:FF:000045">
    <property type="entry name" value="Laccase 2"/>
    <property type="match status" value="1"/>
</dbReference>
<dbReference type="Pfam" id="PF07731">
    <property type="entry name" value="Cu-oxidase_2"/>
    <property type="match status" value="1"/>
</dbReference>
<feature type="transmembrane region" description="Helical" evidence="4">
    <location>
        <begin position="7"/>
        <end position="26"/>
    </location>
</feature>
<dbReference type="EMBL" id="KK853076">
    <property type="protein sequence ID" value="KDR11746.1"/>
    <property type="molecule type" value="Genomic_DNA"/>
</dbReference>
<dbReference type="eggNOG" id="KOG1263">
    <property type="taxonomic scope" value="Eukaryota"/>
</dbReference>
<dbReference type="GO" id="GO:0005886">
    <property type="term" value="C:plasma membrane"/>
    <property type="evidence" value="ECO:0007669"/>
    <property type="project" value="TreeGrafter"/>
</dbReference>
<dbReference type="CDD" id="cd13858">
    <property type="entry name" value="CuRO_1_tcLCC2_insect_like"/>
    <property type="match status" value="1"/>
</dbReference>
<dbReference type="InterPro" id="IPR001117">
    <property type="entry name" value="Cu-oxidase_2nd"/>
</dbReference>
<evidence type="ECO:0000259" key="5">
    <source>
        <dbReference type="Pfam" id="PF00394"/>
    </source>
</evidence>
<dbReference type="SUPFAM" id="SSF49503">
    <property type="entry name" value="Cupredoxins"/>
    <property type="match status" value="3"/>
</dbReference>
<comment type="similarity">
    <text evidence="1">Belongs to the multicopper oxidase family.</text>
</comment>
<dbReference type="InterPro" id="IPR008972">
    <property type="entry name" value="Cupredoxin"/>
</dbReference>
<dbReference type="AlphaFoldDB" id="A0A067QSI3"/>
<evidence type="ECO:0000256" key="4">
    <source>
        <dbReference type="SAM" id="Phobius"/>
    </source>
</evidence>
<evidence type="ECO:0000259" key="7">
    <source>
        <dbReference type="Pfam" id="PF07732"/>
    </source>
</evidence>
<sequence>MLARGNCIRVGMILGIFFFLTILGLGDNKLNQYLQPDDVDDHDFPPPNDVSCVRECVEDEPPRTCYYRFLLEQYNVLNAACGNCPDNITACFQPQCVTANGYERGILTANRRLPGPGIQVCLGDRVIVDVTNTMPGRETTLHWHGIFLKGQPYMDGVPMITQCPIHEQETFRYDFYVNNAGTFFWHSHDGFQKMGGLAGTLVVRQPKVHDPNSQLYDYDLPSHVMLILDWYYLDADQHFPGLLTHDKSQDANSYLIGGRGRDKKSEKGLKTPLAVYRVSRRKRYRFRIIGALCSQCPVRVKFEGHQMLVIATDGNAVQPILVDSVVLEAGMRVDVVMDASQPVGSYWIRVQGLAQCSWVGVEQVAVLIYEGSNTTEPDRQPVKLPYLPQSKELNAENGTCGPGQQGICIHQLTGVVSVPEDILKPQPDLNLVLKFDMHYYSSDELFRSGTYNRYQQPARGDRRLTGEINNISSVLPSSPVLSQWEDIPPEEFCPLTPDGAPHCNRSNCHCLHFRRIQSGAIVQIVLLDQSVYGGVNHAFHLHGHKFVVLAMGVFKNESNLDTVLKEFMARNLSESTVPPFVDTLGVPSKGYAIVRFKADNPGYWMFHCHVLIHQETGMFILFQVGNRTDLPTVPEEFPKCGNYIPSVSYSKSSGTCNSKISVTYISALMTCLFLLYNKPLVNLYSPF</sequence>
<evidence type="ECO:0000256" key="1">
    <source>
        <dbReference type="ARBA" id="ARBA00010609"/>
    </source>
</evidence>
<dbReference type="InterPro" id="IPR011707">
    <property type="entry name" value="Cu-oxidase-like_N"/>
</dbReference>
<organism evidence="8 9">
    <name type="scientific">Zootermopsis nevadensis</name>
    <name type="common">Dampwood termite</name>
    <dbReference type="NCBI Taxonomy" id="136037"/>
    <lineage>
        <taxon>Eukaryota</taxon>
        <taxon>Metazoa</taxon>
        <taxon>Ecdysozoa</taxon>
        <taxon>Arthropoda</taxon>
        <taxon>Hexapoda</taxon>
        <taxon>Insecta</taxon>
        <taxon>Pterygota</taxon>
        <taxon>Neoptera</taxon>
        <taxon>Polyneoptera</taxon>
        <taxon>Dictyoptera</taxon>
        <taxon>Blattodea</taxon>
        <taxon>Blattoidea</taxon>
        <taxon>Termitoidae</taxon>
        <taxon>Termopsidae</taxon>
        <taxon>Zootermopsis</taxon>
    </lineage>
</organism>
<dbReference type="STRING" id="136037.A0A067QSI3"/>
<evidence type="ECO:0000256" key="2">
    <source>
        <dbReference type="ARBA" id="ARBA00022723"/>
    </source>
</evidence>
<dbReference type="CDD" id="cd13884">
    <property type="entry name" value="CuRO_2_tcLCC_insect_like"/>
    <property type="match status" value="1"/>
</dbReference>
<keyword evidence="4" id="KW-0472">Membrane</keyword>
<gene>
    <name evidence="8" type="ORF">L798_13694</name>
</gene>
<feature type="domain" description="Plastocyanin-like" evidence="6">
    <location>
        <begin position="509"/>
        <end position="626"/>
    </location>
</feature>
<dbReference type="PANTHER" id="PTHR11709">
    <property type="entry name" value="MULTI-COPPER OXIDASE"/>
    <property type="match status" value="1"/>
</dbReference>
<accession>A0A067QSI3</accession>
<dbReference type="PROSITE" id="PS00080">
    <property type="entry name" value="MULTICOPPER_OXIDASE2"/>
    <property type="match status" value="1"/>
</dbReference>
<dbReference type="InterPro" id="IPR033138">
    <property type="entry name" value="Cu_oxidase_CS"/>
</dbReference>
<dbReference type="PROSITE" id="PS00079">
    <property type="entry name" value="MULTICOPPER_OXIDASE1"/>
    <property type="match status" value="2"/>
</dbReference>
<keyword evidence="3" id="KW-0560">Oxidoreductase</keyword>
<dbReference type="InterPro" id="IPR002355">
    <property type="entry name" value="Cu_oxidase_Cu_BS"/>
</dbReference>
<feature type="domain" description="Plastocyanin-like" evidence="5">
    <location>
        <begin position="223"/>
        <end position="371"/>
    </location>
</feature>
<dbReference type="GO" id="GO:0016491">
    <property type="term" value="F:oxidoreductase activity"/>
    <property type="evidence" value="ECO:0007669"/>
    <property type="project" value="UniProtKB-KW"/>
</dbReference>
<keyword evidence="2" id="KW-0479">Metal-binding</keyword>
<dbReference type="PANTHER" id="PTHR11709:SF232">
    <property type="entry name" value="STRAW, ISOFORM G"/>
    <property type="match status" value="1"/>
</dbReference>
<evidence type="ECO:0000256" key="3">
    <source>
        <dbReference type="ARBA" id="ARBA00023002"/>
    </source>
</evidence>
<dbReference type="GO" id="GO:0006826">
    <property type="term" value="P:iron ion transport"/>
    <property type="evidence" value="ECO:0007669"/>
    <property type="project" value="TreeGrafter"/>
</dbReference>
<evidence type="ECO:0000313" key="8">
    <source>
        <dbReference type="EMBL" id="KDR11746.1"/>
    </source>
</evidence>
<evidence type="ECO:0000259" key="6">
    <source>
        <dbReference type="Pfam" id="PF07731"/>
    </source>
</evidence>
<evidence type="ECO:0000313" key="9">
    <source>
        <dbReference type="Proteomes" id="UP000027135"/>
    </source>
</evidence>
<keyword evidence="4" id="KW-0812">Transmembrane</keyword>
<dbReference type="CDD" id="cd13905">
    <property type="entry name" value="CuRO_3_tcLLC2_insect_like"/>
    <property type="match status" value="1"/>
</dbReference>
<dbReference type="InterPro" id="IPR011706">
    <property type="entry name" value="Cu-oxidase_C"/>
</dbReference>
<keyword evidence="9" id="KW-1185">Reference proteome</keyword>
<dbReference type="OrthoDB" id="2121828at2759"/>
<dbReference type="GO" id="GO:0005507">
    <property type="term" value="F:copper ion binding"/>
    <property type="evidence" value="ECO:0007669"/>
    <property type="project" value="InterPro"/>
</dbReference>
<protein>
    <submittedName>
        <fullName evidence="8">Laccase</fullName>
    </submittedName>
</protein>
<dbReference type="Proteomes" id="UP000027135">
    <property type="component" value="Unassembled WGS sequence"/>
</dbReference>
<dbReference type="InterPro" id="IPR045087">
    <property type="entry name" value="Cu-oxidase_fam"/>
</dbReference>
<proteinExistence type="inferred from homology"/>
<dbReference type="Pfam" id="PF07732">
    <property type="entry name" value="Cu-oxidase_3"/>
    <property type="match status" value="1"/>
</dbReference>
<name>A0A067QSI3_ZOONE</name>